<evidence type="ECO:0000259" key="2">
    <source>
        <dbReference type="Pfam" id="PF07833"/>
    </source>
</evidence>
<dbReference type="SUPFAM" id="SSF55383">
    <property type="entry name" value="Copper amine oxidase, domain N"/>
    <property type="match status" value="1"/>
</dbReference>
<dbReference type="Pfam" id="PF07833">
    <property type="entry name" value="Cu_amine_oxidN1"/>
    <property type="match status" value="1"/>
</dbReference>
<dbReference type="RefSeq" id="WP_077360047.1">
    <property type="nucleotide sequence ID" value="NZ_MQMF01000001.1"/>
</dbReference>
<organism evidence="3 4">
    <name type="scientific">Fictibacillus arsenicus</name>
    <dbReference type="NCBI Taxonomy" id="255247"/>
    <lineage>
        <taxon>Bacteria</taxon>
        <taxon>Bacillati</taxon>
        <taxon>Bacillota</taxon>
        <taxon>Bacilli</taxon>
        <taxon>Bacillales</taxon>
        <taxon>Fictibacillaceae</taxon>
        <taxon>Fictibacillus</taxon>
    </lineage>
</organism>
<dbReference type="AlphaFoldDB" id="A0A1V3GC32"/>
<proteinExistence type="predicted"/>
<dbReference type="InterPro" id="IPR036582">
    <property type="entry name" value="Mao_N_sf"/>
</dbReference>
<feature type="domain" description="Copper amine oxidase-like N-terminal" evidence="2">
    <location>
        <begin position="32"/>
        <end position="138"/>
    </location>
</feature>
<accession>A0A1V3GC32</accession>
<reference evidence="3 4" key="1">
    <citation type="submission" date="2016-11" db="EMBL/GenBank/DDBJ databases">
        <authorList>
            <person name="Jaros S."/>
            <person name="Januszkiewicz K."/>
            <person name="Wedrychowicz H."/>
        </authorList>
    </citation>
    <scope>NUCLEOTIDE SEQUENCE [LARGE SCALE GENOMIC DNA]</scope>
    <source>
        <strain evidence="3 4">Con a/3</strain>
    </source>
</reference>
<comment type="caution">
    <text evidence="3">The sequence shown here is derived from an EMBL/GenBank/DDBJ whole genome shotgun (WGS) entry which is preliminary data.</text>
</comment>
<gene>
    <name evidence="3" type="ORF">UN64_04340</name>
</gene>
<dbReference type="Proteomes" id="UP000188597">
    <property type="component" value="Unassembled WGS sequence"/>
</dbReference>
<name>A0A1V3GC32_9BACL</name>
<evidence type="ECO:0000313" key="3">
    <source>
        <dbReference type="EMBL" id="OOE14429.1"/>
    </source>
</evidence>
<dbReference type="Gene3D" id="3.30.457.10">
    <property type="entry name" value="Copper amine oxidase-like, N-terminal domain"/>
    <property type="match status" value="1"/>
</dbReference>
<dbReference type="EMBL" id="MQMF01000001">
    <property type="protein sequence ID" value="OOE14429.1"/>
    <property type="molecule type" value="Genomic_DNA"/>
</dbReference>
<feature type="signal peptide" evidence="1">
    <location>
        <begin position="1"/>
        <end position="24"/>
    </location>
</feature>
<sequence length="283" mass="31610">MKKILSLLFALVLIAGIVPGKADAARPIGVQLNGSSVTFDVSPVMENYRVLVPLRKVFEKMGGKVEWDNKTRSVIIEKSEKKISLVTDSKNVTVNGVKQVIDVPLKIKNGRALVPVRFVAETMGADVQWSLYTQTVYIFSGEVATALKPFHKGMTKEEIAAIVPNTTYTEFTVDSGRVTGKLPLYGKEATAYFDIAKNGLMTIKLKFEEAGQFETLGKFYSDKIKLEYGNYAVNTIPFYVDYSNAWEQYMYPINFRLELNTVEKANGIVEVQIVKILPDVTIK</sequence>
<feature type="chain" id="PRO_5012708376" description="Copper amine oxidase-like N-terminal domain-containing protein" evidence="1">
    <location>
        <begin position="25"/>
        <end position="283"/>
    </location>
</feature>
<evidence type="ECO:0000313" key="4">
    <source>
        <dbReference type="Proteomes" id="UP000188597"/>
    </source>
</evidence>
<keyword evidence="1" id="KW-0732">Signal</keyword>
<evidence type="ECO:0000256" key="1">
    <source>
        <dbReference type="SAM" id="SignalP"/>
    </source>
</evidence>
<protein>
    <recommendedName>
        <fullName evidence="2">Copper amine oxidase-like N-terminal domain-containing protein</fullName>
    </recommendedName>
</protein>
<dbReference type="InterPro" id="IPR012854">
    <property type="entry name" value="Cu_amine_oxidase-like_N"/>
</dbReference>
<dbReference type="OrthoDB" id="2503396at2"/>